<feature type="non-terminal residue" evidence="1">
    <location>
        <position position="1"/>
    </location>
</feature>
<dbReference type="Proteomes" id="UP001152759">
    <property type="component" value="Chromosome 1"/>
</dbReference>
<evidence type="ECO:0000313" key="2">
    <source>
        <dbReference type="Proteomes" id="UP001152759"/>
    </source>
</evidence>
<name>A0A9N9ZXV7_BEMTA</name>
<accession>A0A9N9ZXV7</accession>
<evidence type="ECO:0000313" key="1">
    <source>
        <dbReference type="EMBL" id="CAH0381539.1"/>
    </source>
</evidence>
<dbReference type="AlphaFoldDB" id="A0A9N9ZXV7"/>
<keyword evidence="2" id="KW-1185">Reference proteome</keyword>
<proteinExistence type="predicted"/>
<gene>
    <name evidence="1" type="ORF">BEMITA_LOCUS1179</name>
</gene>
<reference evidence="1" key="1">
    <citation type="submission" date="2021-12" db="EMBL/GenBank/DDBJ databases">
        <authorList>
            <person name="King R."/>
        </authorList>
    </citation>
    <scope>NUCLEOTIDE SEQUENCE</scope>
</reference>
<sequence length="69" mass="8689">HKRHATFKNFRRHFISLLRNCWLNLFGNSTKFYRQHKENSVKFSDSFVEQFLCKKIKWRRKFLNVAWRL</sequence>
<protein>
    <submittedName>
        <fullName evidence="1">Uncharacterized protein</fullName>
    </submittedName>
</protein>
<organism evidence="1 2">
    <name type="scientific">Bemisia tabaci</name>
    <name type="common">Sweetpotato whitefly</name>
    <name type="synonym">Aleurodes tabaci</name>
    <dbReference type="NCBI Taxonomy" id="7038"/>
    <lineage>
        <taxon>Eukaryota</taxon>
        <taxon>Metazoa</taxon>
        <taxon>Ecdysozoa</taxon>
        <taxon>Arthropoda</taxon>
        <taxon>Hexapoda</taxon>
        <taxon>Insecta</taxon>
        <taxon>Pterygota</taxon>
        <taxon>Neoptera</taxon>
        <taxon>Paraneoptera</taxon>
        <taxon>Hemiptera</taxon>
        <taxon>Sternorrhyncha</taxon>
        <taxon>Aleyrodoidea</taxon>
        <taxon>Aleyrodidae</taxon>
        <taxon>Aleyrodinae</taxon>
        <taxon>Bemisia</taxon>
    </lineage>
</organism>
<dbReference type="EMBL" id="OU963862">
    <property type="protein sequence ID" value="CAH0381539.1"/>
    <property type="molecule type" value="Genomic_DNA"/>
</dbReference>